<dbReference type="InterPro" id="IPR016163">
    <property type="entry name" value="Ald_DH_C"/>
</dbReference>
<dbReference type="Gene3D" id="3.40.605.10">
    <property type="entry name" value="Aldehyde Dehydrogenase, Chain A, domain 1"/>
    <property type="match status" value="1"/>
</dbReference>
<dbReference type="Gene3D" id="3.40.309.10">
    <property type="entry name" value="Aldehyde Dehydrogenase, Chain A, domain 2"/>
    <property type="match status" value="1"/>
</dbReference>
<protein>
    <submittedName>
        <fullName evidence="3">Unannotated protein</fullName>
    </submittedName>
</protein>
<reference evidence="3" key="1">
    <citation type="submission" date="2020-05" db="EMBL/GenBank/DDBJ databases">
        <authorList>
            <person name="Chiriac C."/>
            <person name="Salcher M."/>
            <person name="Ghai R."/>
            <person name="Kavagutti S V."/>
        </authorList>
    </citation>
    <scope>NUCLEOTIDE SEQUENCE</scope>
</reference>
<keyword evidence="1" id="KW-0560">Oxidoreductase</keyword>
<dbReference type="PANTHER" id="PTHR11699">
    <property type="entry name" value="ALDEHYDE DEHYDROGENASE-RELATED"/>
    <property type="match status" value="1"/>
</dbReference>
<name>A0A6J7L1G2_9ZZZZ</name>
<gene>
    <name evidence="3" type="ORF">UFOPK3837_01037</name>
</gene>
<feature type="domain" description="Aldehyde dehydrogenase" evidence="2">
    <location>
        <begin position="20"/>
        <end position="473"/>
    </location>
</feature>
<dbReference type="EMBL" id="CAFBNO010000066">
    <property type="protein sequence ID" value="CAB4960582.1"/>
    <property type="molecule type" value="Genomic_DNA"/>
</dbReference>
<dbReference type="PROSITE" id="PS00687">
    <property type="entry name" value="ALDEHYDE_DEHYDR_GLU"/>
    <property type="match status" value="1"/>
</dbReference>
<dbReference type="InterPro" id="IPR016161">
    <property type="entry name" value="Ald_DH/histidinol_DH"/>
</dbReference>
<dbReference type="Pfam" id="PF00171">
    <property type="entry name" value="Aldedh"/>
    <property type="match status" value="1"/>
</dbReference>
<accession>A0A6J7L1G2</accession>
<dbReference type="AlphaFoldDB" id="A0A6J7L1G2"/>
<dbReference type="SUPFAM" id="SSF53720">
    <property type="entry name" value="ALDH-like"/>
    <property type="match status" value="1"/>
</dbReference>
<dbReference type="GO" id="GO:0016620">
    <property type="term" value="F:oxidoreductase activity, acting on the aldehyde or oxo group of donors, NAD or NADP as acceptor"/>
    <property type="evidence" value="ECO:0007669"/>
    <property type="project" value="InterPro"/>
</dbReference>
<dbReference type="NCBIfam" id="NF006916">
    <property type="entry name" value="PRK09407.1"/>
    <property type="match status" value="1"/>
</dbReference>
<dbReference type="InterPro" id="IPR029510">
    <property type="entry name" value="Ald_DH_CS_GLU"/>
</dbReference>
<proteinExistence type="predicted"/>
<dbReference type="InterPro" id="IPR016162">
    <property type="entry name" value="Ald_DH_N"/>
</dbReference>
<evidence type="ECO:0000259" key="2">
    <source>
        <dbReference type="Pfam" id="PF00171"/>
    </source>
</evidence>
<dbReference type="InterPro" id="IPR015590">
    <property type="entry name" value="Aldehyde_DH_dom"/>
</dbReference>
<evidence type="ECO:0000256" key="1">
    <source>
        <dbReference type="ARBA" id="ARBA00023002"/>
    </source>
</evidence>
<sequence length="507" mass="53682">MTDTNIQSLLSHFPSDAPLTPVINPTTGKRIFDLPQLSAQQVQAAVIKAREFAPTWAATPAKQRQAVLTRLHDLMMKNESKLLDVLQLETGKSRAHAFEEFAGAAGAARYYGRKAAKFLKPTPTTAGIPVLTRTWVEYQSLGVVGIITPWNYPMALTTLDVLPALAAGNAVVQKADSQTALTALFCRLLAIEAGLPAAAWTIVVGDGAEVGNAVTDNCDYVAFTGSTATGRKVAERAAARLAGFSLELGGKNPMLVLPSAKLDMAAELAIAGGFGSAGQLCVSIERIYVENFRKAEFLEILGTKVKSLIVGKSSVFSVDIGSLTSANQLARVSGFVQNAIEAGATLVAGGTPLPEHGPYFFAPTVLTDVAHDSPAGCNEIFGPVLVVFGYDTVEEAIALANDTEFGLNASVVGNEKEAIKVASRINAGSVNVNEGFRATFASMDSPMGGMKHSGKGRRNGRAGLIRFTDQRTVGIAATWLKLPSRGRHYNRMGPLLRLLSKILNRVG</sequence>
<organism evidence="3">
    <name type="scientific">freshwater metagenome</name>
    <dbReference type="NCBI Taxonomy" id="449393"/>
    <lineage>
        <taxon>unclassified sequences</taxon>
        <taxon>metagenomes</taxon>
        <taxon>ecological metagenomes</taxon>
    </lineage>
</organism>
<evidence type="ECO:0000313" key="3">
    <source>
        <dbReference type="EMBL" id="CAB4960582.1"/>
    </source>
</evidence>